<evidence type="ECO:0000313" key="5">
    <source>
        <dbReference type="EMBL" id="SHL42685.1"/>
    </source>
</evidence>
<dbReference type="SUPFAM" id="SSF48008">
    <property type="entry name" value="GntR ligand-binding domain-like"/>
    <property type="match status" value="1"/>
</dbReference>
<protein>
    <submittedName>
        <fullName evidence="5">DNA-binding transcriptional regulator, GntR family</fullName>
    </submittedName>
</protein>
<dbReference type="STRING" id="337701.SAMN05444398_102351"/>
<dbReference type="InterPro" id="IPR036388">
    <property type="entry name" value="WH-like_DNA-bd_sf"/>
</dbReference>
<dbReference type="RefSeq" id="WP_073034032.1">
    <property type="nucleotide sequence ID" value="NZ_BMLR01000002.1"/>
</dbReference>
<dbReference type="CDD" id="cd07377">
    <property type="entry name" value="WHTH_GntR"/>
    <property type="match status" value="1"/>
</dbReference>
<dbReference type="InterPro" id="IPR036390">
    <property type="entry name" value="WH_DNA-bd_sf"/>
</dbReference>
<dbReference type="AlphaFoldDB" id="A0A1M7AJ61"/>
<keyword evidence="6" id="KW-1185">Reference proteome</keyword>
<keyword evidence="2 5" id="KW-0238">DNA-binding</keyword>
<accession>A0A1M7AJ61</accession>
<keyword evidence="1" id="KW-0805">Transcription regulation</keyword>
<dbReference type="SMART" id="SM00345">
    <property type="entry name" value="HTH_GNTR"/>
    <property type="match status" value="1"/>
</dbReference>
<dbReference type="Proteomes" id="UP000183974">
    <property type="component" value="Unassembled WGS sequence"/>
</dbReference>
<dbReference type="PANTHER" id="PTHR43537">
    <property type="entry name" value="TRANSCRIPTIONAL REGULATOR, GNTR FAMILY"/>
    <property type="match status" value="1"/>
</dbReference>
<evidence type="ECO:0000256" key="1">
    <source>
        <dbReference type="ARBA" id="ARBA00023015"/>
    </source>
</evidence>
<keyword evidence="3" id="KW-0804">Transcription</keyword>
<dbReference type="InterPro" id="IPR000524">
    <property type="entry name" value="Tscrpt_reg_HTH_GntR"/>
</dbReference>
<dbReference type="GO" id="GO:0003677">
    <property type="term" value="F:DNA binding"/>
    <property type="evidence" value="ECO:0007669"/>
    <property type="project" value="UniProtKB-KW"/>
</dbReference>
<dbReference type="EMBL" id="FRBR01000002">
    <property type="protein sequence ID" value="SHL42685.1"/>
    <property type="molecule type" value="Genomic_DNA"/>
</dbReference>
<dbReference type="Pfam" id="PF00392">
    <property type="entry name" value="GntR"/>
    <property type="match status" value="1"/>
</dbReference>
<dbReference type="Pfam" id="PF07729">
    <property type="entry name" value="FCD"/>
    <property type="match status" value="1"/>
</dbReference>
<evidence type="ECO:0000256" key="2">
    <source>
        <dbReference type="ARBA" id="ARBA00023125"/>
    </source>
</evidence>
<feature type="domain" description="HTH gntR-type" evidence="4">
    <location>
        <begin position="9"/>
        <end position="76"/>
    </location>
</feature>
<dbReference type="InterPro" id="IPR011711">
    <property type="entry name" value="GntR_C"/>
</dbReference>
<organism evidence="5 6">
    <name type="scientific">Roseovarius pacificus</name>
    <dbReference type="NCBI Taxonomy" id="337701"/>
    <lineage>
        <taxon>Bacteria</taxon>
        <taxon>Pseudomonadati</taxon>
        <taxon>Pseudomonadota</taxon>
        <taxon>Alphaproteobacteria</taxon>
        <taxon>Rhodobacterales</taxon>
        <taxon>Roseobacteraceae</taxon>
        <taxon>Roseovarius</taxon>
    </lineage>
</organism>
<gene>
    <name evidence="5" type="ORF">SAMN05444398_102351</name>
</gene>
<dbReference type="Gene3D" id="1.10.10.10">
    <property type="entry name" value="Winged helix-like DNA-binding domain superfamily/Winged helix DNA-binding domain"/>
    <property type="match status" value="1"/>
</dbReference>
<dbReference type="PROSITE" id="PS50949">
    <property type="entry name" value="HTH_GNTR"/>
    <property type="match status" value="1"/>
</dbReference>
<dbReference type="SMART" id="SM00895">
    <property type="entry name" value="FCD"/>
    <property type="match status" value="1"/>
</dbReference>
<sequence>MARTAEKTTMTVDEIVDALRQQIVDHDLPPGAKLRETALAEEFGISRPRLREAFGILEERGLIERIRNQGAMVTRLSAEQVESLFDVREVLEALAVRLATQNAPKETWDVFRERFGAPARSALEKNNLNYYVEAVHDFRRRTVQEARNEILAQSLDTLYDRTRMLVHRLVLVPGRASAALEEHQKVIEAMINGEAERAEQLKRDNIRSARRWFSDYKNYLI</sequence>
<proteinExistence type="predicted"/>
<dbReference type="SUPFAM" id="SSF46785">
    <property type="entry name" value="Winged helix' DNA-binding domain"/>
    <property type="match status" value="1"/>
</dbReference>
<reference evidence="5 6" key="1">
    <citation type="submission" date="2016-11" db="EMBL/GenBank/DDBJ databases">
        <authorList>
            <person name="Jaros S."/>
            <person name="Januszkiewicz K."/>
            <person name="Wedrychowicz H."/>
        </authorList>
    </citation>
    <scope>NUCLEOTIDE SEQUENCE [LARGE SCALE GENOMIC DNA]</scope>
    <source>
        <strain evidence="5 6">DSM 29589</strain>
    </source>
</reference>
<dbReference type="Gene3D" id="1.20.120.530">
    <property type="entry name" value="GntR ligand-binding domain-like"/>
    <property type="match status" value="1"/>
</dbReference>
<evidence type="ECO:0000256" key="3">
    <source>
        <dbReference type="ARBA" id="ARBA00023163"/>
    </source>
</evidence>
<dbReference type="GO" id="GO:0003700">
    <property type="term" value="F:DNA-binding transcription factor activity"/>
    <property type="evidence" value="ECO:0007669"/>
    <property type="project" value="InterPro"/>
</dbReference>
<dbReference type="PANTHER" id="PTHR43537:SF49">
    <property type="entry name" value="TRANSCRIPTIONAL REGULATORY PROTEIN"/>
    <property type="match status" value="1"/>
</dbReference>
<evidence type="ECO:0000313" key="6">
    <source>
        <dbReference type="Proteomes" id="UP000183974"/>
    </source>
</evidence>
<evidence type="ECO:0000259" key="4">
    <source>
        <dbReference type="PROSITE" id="PS50949"/>
    </source>
</evidence>
<dbReference type="OrthoDB" id="7618373at2"/>
<dbReference type="InterPro" id="IPR008920">
    <property type="entry name" value="TF_FadR/GntR_C"/>
</dbReference>
<name>A0A1M7AJ61_9RHOB</name>